<reference evidence="3 4" key="1">
    <citation type="submission" date="2009-01" db="EMBL/GenBank/DDBJ databases">
        <title>Complete sequence of chromosome of Methylobacterium nodulans ORS 2060.</title>
        <authorList>
            <consortium name="US DOE Joint Genome Institute"/>
            <person name="Lucas S."/>
            <person name="Copeland A."/>
            <person name="Lapidus A."/>
            <person name="Glavina del Rio T."/>
            <person name="Dalin E."/>
            <person name="Tice H."/>
            <person name="Bruce D."/>
            <person name="Goodwin L."/>
            <person name="Pitluck S."/>
            <person name="Sims D."/>
            <person name="Brettin T."/>
            <person name="Detter J.C."/>
            <person name="Han C."/>
            <person name="Larimer F."/>
            <person name="Land M."/>
            <person name="Hauser L."/>
            <person name="Kyrpides N."/>
            <person name="Ivanova N."/>
            <person name="Marx C.J."/>
            <person name="Richardson P."/>
        </authorList>
    </citation>
    <scope>NUCLEOTIDE SEQUENCE [LARGE SCALE GENOMIC DNA]</scope>
    <source>
        <strain evidence="4">LMG 21967 / CNCM I-2342 / ORS 2060</strain>
    </source>
</reference>
<organism evidence="3 4">
    <name type="scientific">Methylobacterium nodulans (strain LMG 21967 / CNCM I-2342 / ORS 2060)</name>
    <dbReference type="NCBI Taxonomy" id="460265"/>
    <lineage>
        <taxon>Bacteria</taxon>
        <taxon>Pseudomonadati</taxon>
        <taxon>Pseudomonadota</taxon>
        <taxon>Alphaproteobacteria</taxon>
        <taxon>Hyphomicrobiales</taxon>
        <taxon>Methylobacteriaceae</taxon>
        <taxon>Methylobacterium</taxon>
    </lineage>
</organism>
<feature type="chain" id="PRO_5002874637" evidence="1">
    <location>
        <begin position="29"/>
        <end position="297"/>
    </location>
</feature>
<dbReference type="AlphaFoldDB" id="B8ILY4"/>
<protein>
    <submittedName>
        <fullName evidence="3">Efflux transporter, RND family, MFP subunit</fullName>
    </submittedName>
</protein>
<dbReference type="HOGENOM" id="CLU_018816_7_0_5"/>
<dbReference type="KEGG" id="mno:Mnod_1328"/>
<keyword evidence="1" id="KW-0732">Signal</keyword>
<accession>B8ILY4</accession>
<feature type="signal peptide" evidence="1">
    <location>
        <begin position="1"/>
        <end position="28"/>
    </location>
</feature>
<proteinExistence type="predicted"/>
<dbReference type="PANTHER" id="PTHR30469:SF15">
    <property type="entry name" value="HLYD FAMILY OF SECRETION PROTEINS"/>
    <property type="match status" value="1"/>
</dbReference>
<dbReference type="RefSeq" id="WP_015928024.1">
    <property type="nucleotide sequence ID" value="NC_011894.1"/>
</dbReference>
<dbReference type="PANTHER" id="PTHR30469">
    <property type="entry name" value="MULTIDRUG RESISTANCE PROTEIN MDTA"/>
    <property type="match status" value="1"/>
</dbReference>
<dbReference type="Gene3D" id="2.40.30.170">
    <property type="match status" value="1"/>
</dbReference>
<dbReference type="Pfam" id="PF25967">
    <property type="entry name" value="RND-MFP_C"/>
    <property type="match status" value="1"/>
</dbReference>
<dbReference type="Gene3D" id="2.40.420.20">
    <property type="match status" value="1"/>
</dbReference>
<dbReference type="GO" id="GO:0015562">
    <property type="term" value="F:efflux transmembrane transporter activity"/>
    <property type="evidence" value="ECO:0007669"/>
    <property type="project" value="TreeGrafter"/>
</dbReference>
<dbReference type="EMBL" id="CP001349">
    <property type="protein sequence ID" value="ACL56328.1"/>
    <property type="molecule type" value="Genomic_DNA"/>
</dbReference>
<gene>
    <name evidence="3" type="ordered locus">Mnod_1328</name>
</gene>
<evidence type="ECO:0000313" key="4">
    <source>
        <dbReference type="Proteomes" id="UP000008207"/>
    </source>
</evidence>
<dbReference type="Proteomes" id="UP000008207">
    <property type="component" value="Chromosome"/>
</dbReference>
<evidence type="ECO:0000313" key="3">
    <source>
        <dbReference type="EMBL" id="ACL56328.1"/>
    </source>
</evidence>
<evidence type="ECO:0000256" key="1">
    <source>
        <dbReference type="SAM" id="SignalP"/>
    </source>
</evidence>
<name>B8ILY4_METNO</name>
<dbReference type="GO" id="GO:1990281">
    <property type="term" value="C:efflux pump complex"/>
    <property type="evidence" value="ECO:0007669"/>
    <property type="project" value="TreeGrafter"/>
</dbReference>
<dbReference type="eggNOG" id="COG0845">
    <property type="taxonomic scope" value="Bacteria"/>
</dbReference>
<feature type="domain" description="Multidrug resistance protein MdtA-like C-terminal permuted SH3" evidence="2">
    <location>
        <begin position="221"/>
        <end position="273"/>
    </location>
</feature>
<evidence type="ECO:0000259" key="2">
    <source>
        <dbReference type="Pfam" id="PF25967"/>
    </source>
</evidence>
<dbReference type="InterPro" id="IPR058627">
    <property type="entry name" value="MdtA-like_C"/>
</dbReference>
<dbReference type="STRING" id="460265.Mnod_1328"/>
<sequence>MSRYPVRSLPAAAAALIAVLAVPGAAEAAPSAGLAVSVAPAKRRCFDDRVDVTGVLAPRQEVQIRPEREGLRVQQVLARPLDEVRQNQILAQLVPDDGSPNPTPIAIRSPVAGVVGRSTATVGGPAPTRSDPLFLIIAQGEVELAADAPIAALGKIAPGQTVTVKPLGLGPLPGRVRMVSPMTDAASQLGQVRILLSTVGEARLGMYARGTVSVGESCGIAVPFSSLVSGTDGTTVYVATNNHIEARPVTIGLFSEDEVEIRTGLSVNDLVVVRAAPFVREGDLVRPILAGDARASD</sequence>
<keyword evidence="4" id="KW-1185">Reference proteome</keyword>